<evidence type="ECO:0000313" key="1">
    <source>
        <dbReference type="EMBL" id="CAI8048330.1"/>
    </source>
</evidence>
<reference evidence="1" key="1">
    <citation type="submission" date="2023-03" db="EMBL/GenBank/DDBJ databases">
        <authorList>
            <person name="Steffen K."/>
            <person name="Cardenas P."/>
        </authorList>
    </citation>
    <scope>NUCLEOTIDE SEQUENCE</scope>
</reference>
<evidence type="ECO:0000313" key="2">
    <source>
        <dbReference type="Proteomes" id="UP001174909"/>
    </source>
</evidence>
<comment type="caution">
    <text evidence="1">The sequence shown here is derived from an EMBL/GenBank/DDBJ whole genome shotgun (WGS) entry which is preliminary data.</text>
</comment>
<dbReference type="EMBL" id="CASHTH010003722">
    <property type="protein sequence ID" value="CAI8048330.1"/>
    <property type="molecule type" value="Genomic_DNA"/>
</dbReference>
<organism evidence="1 2">
    <name type="scientific">Geodia barretti</name>
    <name type="common">Barrett's horny sponge</name>
    <dbReference type="NCBI Taxonomy" id="519541"/>
    <lineage>
        <taxon>Eukaryota</taxon>
        <taxon>Metazoa</taxon>
        <taxon>Porifera</taxon>
        <taxon>Demospongiae</taxon>
        <taxon>Heteroscleromorpha</taxon>
        <taxon>Tetractinellida</taxon>
        <taxon>Astrophorina</taxon>
        <taxon>Geodiidae</taxon>
        <taxon>Geodia</taxon>
    </lineage>
</organism>
<protein>
    <submittedName>
        <fullName evidence="1">Uncharacterized protein</fullName>
    </submittedName>
</protein>
<keyword evidence="2" id="KW-1185">Reference proteome</keyword>
<dbReference type="AlphaFoldDB" id="A0AA35THD2"/>
<sequence>MFRLHQSNSQLVVVMSSVIHYHYIMNCRHYSENSEIMCRTCIEKRRTA</sequence>
<proteinExistence type="predicted"/>
<gene>
    <name evidence="1" type="ORF">GBAR_LOCUS26676</name>
</gene>
<name>A0AA35THD2_GEOBA</name>
<dbReference type="Proteomes" id="UP001174909">
    <property type="component" value="Unassembled WGS sequence"/>
</dbReference>
<accession>A0AA35THD2</accession>